<name>A3VDC1_9RHOB</name>
<sequence>MLSNTFFKTLDAQDFQRAFYESRLALAFRSTREAGESTRTHIRRWIDGKFVSVPV</sequence>
<proteinExistence type="predicted"/>
<organism evidence="1 2">
    <name type="scientific">Maritimibacter alkaliphilus HTCC2654</name>
    <dbReference type="NCBI Taxonomy" id="314271"/>
    <lineage>
        <taxon>Bacteria</taxon>
        <taxon>Pseudomonadati</taxon>
        <taxon>Pseudomonadota</taxon>
        <taxon>Alphaproteobacteria</taxon>
        <taxon>Rhodobacterales</taxon>
        <taxon>Roseobacteraceae</taxon>
        <taxon>Maritimibacter</taxon>
    </lineage>
</organism>
<evidence type="ECO:0000313" key="2">
    <source>
        <dbReference type="Proteomes" id="UP000002931"/>
    </source>
</evidence>
<dbReference type="HOGENOM" id="CLU_3026944_0_0_5"/>
<comment type="caution">
    <text evidence="1">The sequence shown here is derived from an EMBL/GenBank/DDBJ whole genome shotgun (WGS) entry which is preliminary data.</text>
</comment>
<protein>
    <submittedName>
        <fullName evidence="1">Uncharacterized protein</fullName>
    </submittedName>
</protein>
<evidence type="ECO:0000313" key="1">
    <source>
        <dbReference type="EMBL" id="EAQ13510.1"/>
    </source>
</evidence>
<dbReference type="AlphaFoldDB" id="A3VDC1"/>
<dbReference type="RefSeq" id="WP_008328343.1">
    <property type="nucleotide sequence ID" value="NZ_VNHV01000003.1"/>
</dbReference>
<accession>A3VDC1</accession>
<keyword evidence="2" id="KW-1185">Reference proteome</keyword>
<reference evidence="1 2" key="1">
    <citation type="journal article" date="2010" name="J. Bacteriol.">
        <title>Genome sequences of Pelagibaca bermudensis HTCC2601T and Maritimibacter alkaliphilus HTCC2654T, the type strains of two marine Roseobacter genera.</title>
        <authorList>
            <person name="Thrash J.C."/>
            <person name="Cho J.C."/>
            <person name="Ferriera S."/>
            <person name="Johnson J."/>
            <person name="Vergin K.L."/>
            <person name="Giovannoni S.J."/>
        </authorList>
    </citation>
    <scope>NUCLEOTIDE SEQUENCE [LARGE SCALE GENOMIC DNA]</scope>
    <source>
        <strain evidence="1 2">HTCC2654</strain>
    </source>
</reference>
<gene>
    <name evidence="1" type="ORF">RB2654_02314</name>
</gene>
<dbReference type="Proteomes" id="UP000002931">
    <property type="component" value="Unassembled WGS sequence"/>
</dbReference>
<dbReference type="EMBL" id="AAMT01000004">
    <property type="protein sequence ID" value="EAQ13510.1"/>
    <property type="molecule type" value="Genomic_DNA"/>
</dbReference>